<accession>A0ABP9GDU4</accession>
<dbReference type="Pfam" id="PF03995">
    <property type="entry name" value="Inhibitor_I36"/>
    <property type="match status" value="1"/>
</dbReference>
<reference evidence="3" key="1">
    <citation type="journal article" date="2019" name="Int. J. Syst. Evol. Microbiol.">
        <title>The Global Catalogue of Microorganisms (GCM) 10K type strain sequencing project: providing services to taxonomists for standard genome sequencing and annotation.</title>
        <authorList>
            <consortium name="The Broad Institute Genomics Platform"/>
            <consortium name="The Broad Institute Genome Sequencing Center for Infectious Disease"/>
            <person name="Wu L."/>
            <person name="Ma J."/>
        </authorList>
    </citation>
    <scope>NUCLEOTIDE SEQUENCE [LARGE SCALE GENOMIC DNA]</scope>
    <source>
        <strain evidence="3">JCM 18123</strain>
    </source>
</reference>
<evidence type="ECO:0000313" key="3">
    <source>
        <dbReference type="Proteomes" id="UP001499993"/>
    </source>
</evidence>
<name>A0ABP9GDU4_9ACTN</name>
<feature type="signal peptide" evidence="1">
    <location>
        <begin position="1"/>
        <end position="25"/>
    </location>
</feature>
<comment type="caution">
    <text evidence="2">The sequence shown here is derived from an EMBL/GenBank/DDBJ whole genome shotgun (WGS) entry which is preliminary data.</text>
</comment>
<gene>
    <name evidence="2" type="ORF">GCM10023224_21470</name>
</gene>
<dbReference type="Proteomes" id="UP001499993">
    <property type="component" value="Unassembled WGS sequence"/>
</dbReference>
<proteinExistence type="predicted"/>
<dbReference type="RefSeq" id="WP_345556480.1">
    <property type="nucleotide sequence ID" value="NZ_BAABIK010000010.1"/>
</dbReference>
<evidence type="ECO:0008006" key="4">
    <source>
        <dbReference type="Google" id="ProtNLM"/>
    </source>
</evidence>
<keyword evidence="1" id="KW-0732">Signal</keyword>
<organism evidence="2 3">
    <name type="scientific">Streptomonospora halophila</name>
    <dbReference type="NCBI Taxonomy" id="427369"/>
    <lineage>
        <taxon>Bacteria</taxon>
        <taxon>Bacillati</taxon>
        <taxon>Actinomycetota</taxon>
        <taxon>Actinomycetes</taxon>
        <taxon>Streptosporangiales</taxon>
        <taxon>Nocardiopsidaceae</taxon>
        <taxon>Streptomonospora</taxon>
    </lineage>
</organism>
<feature type="chain" id="PRO_5045829726" description="Peptidase inhibitor family I36" evidence="1">
    <location>
        <begin position="26"/>
        <end position="121"/>
    </location>
</feature>
<protein>
    <recommendedName>
        <fullName evidence="4">Peptidase inhibitor family I36</fullName>
    </recommendedName>
</protein>
<sequence>MRGTLRAAVLVAAAALAAAPLTAAADDSSTARPPGCDPGSICGYTGYDFGGELVPLQAGAGCVNLKTPIRSIANTYGSPGIPAAAGVYSGPDCTGALVATAGQEQSEPRIVPDGVSVSLAW</sequence>
<evidence type="ECO:0000256" key="1">
    <source>
        <dbReference type="SAM" id="SignalP"/>
    </source>
</evidence>
<dbReference type="EMBL" id="BAABIK010000010">
    <property type="protein sequence ID" value="GAA4939654.1"/>
    <property type="molecule type" value="Genomic_DNA"/>
</dbReference>
<keyword evidence="3" id="KW-1185">Reference proteome</keyword>
<evidence type="ECO:0000313" key="2">
    <source>
        <dbReference type="EMBL" id="GAA4939654.1"/>
    </source>
</evidence>